<keyword evidence="1" id="KW-0472">Membrane</keyword>
<gene>
    <name evidence="2" type="ordered locus">Marme_0533</name>
</gene>
<dbReference type="EMBL" id="CP002583">
    <property type="protein sequence ID" value="ADZ89829.1"/>
    <property type="molecule type" value="Genomic_DNA"/>
</dbReference>
<evidence type="ECO:0000256" key="1">
    <source>
        <dbReference type="SAM" id="Phobius"/>
    </source>
</evidence>
<keyword evidence="1" id="KW-0812">Transmembrane</keyword>
<feature type="transmembrane region" description="Helical" evidence="1">
    <location>
        <begin position="87"/>
        <end position="104"/>
    </location>
</feature>
<sequence precursor="true">MNTVLILAMVLLALGTFAIRFYGTVAHKHFKNLEDYTETLNQTGSILLVSVAVTAAVFEDGSFAGVARCAGVLIALCLAYLRVNLVYVLLSGVCVTAALRAFGLH</sequence>
<name>F2K0B4_MARM1</name>
<reference evidence="2 3" key="1">
    <citation type="journal article" date="2012" name="Stand. Genomic Sci.">
        <title>Complete genome sequence of the melanogenic marine bacterium Marinomonas mediterranea type strain (MMB-1(T)).</title>
        <authorList>
            <person name="Lucas-Elio P."/>
            <person name="Goodwin L."/>
            <person name="Woyke T."/>
            <person name="Pitluck S."/>
            <person name="Nolan M."/>
            <person name="Kyrpides N.C."/>
            <person name="Detter J.C."/>
            <person name="Copeland A."/>
            <person name="Teshima H."/>
            <person name="Bruce D."/>
            <person name="Detter C."/>
            <person name="Tapia R."/>
            <person name="Han S."/>
            <person name="Land M.L."/>
            <person name="Ivanova N."/>
            <person name="Mikhailova N."/>
            <person name="Johnston A.W."/>
            <person name="Sanchez-Amat A."/>
        </authorList>
    </citation>
    <scope>NUCLEOTIDE SEQUENCE [LARGE SCALE GENOMIC DNA]</scope>
    <source>
        <strain evidence="3">ATCC 700492 / JCM 21426 / NBRC 103028 / MMB-1</strain>
    </source>
</reference>
<organism evidence="2 3">
    <name type="scientific">Marinomonas mediterranea (strain ATCC 700492 / JCM 21426 / NBRC 103028 / MMB-1)</name>
    <dbReference type="NCBI Taxonomy" id="717774"/>
    <lineage>
        <taxon>Bacteria</taxon>
        <taxon>Pseudomonadati</taxon>
        <taxon>Pseudomonadota</taxon>
        <taxon>Gammaproteobacteria</taxon>
        <taxon>Oceanospirillales</taxon>
        <taxon>Oceanospirillaceae</taxon>
        <taxon>Marinomonas</taxon>
    </lineage>
</organism>
<dbReference type="PATRIC" id="fig|717774.3.peg.548"/>
<accession>F2K0B4</accession>
<feature type="transmembrane region" description="Helical" evidence="1">
    <location>
        <begin position="42"/>
        <end position="58"/>
    </location>
</feature>
<dbReference type="Proteomes" id="UP000001062">
    <property type="component" value="Chromosome"/>
</dbReference>
<protein>
    <submittedName>
        <fullName evidence="2">Branched-chain amino acid transport</fullName>
    </submittedName>
</protein>
<dbReference type="OrthoDB" id="6694704at2"/>
<keyword evidence="3" id="KW-1185">Reference proteome</keyword>
<feature type="transmembrane region" description="Helical" evidence="1">
    <location>
        <begin position="65"/>
        <end position="81"/>
    </location>
</feature>
<dbReference type="AlphaFoldDB" id="F2K0B4"/>
<dbReference type="HOGENOM" id="CLU_159912_0_1_6"/>
<dbReference type="KEGG" id="mme:Marme_0533"/>
<evidence type="ECO:0000313" key="2">
    <source>
        <dbReference type="EMBL" id="ADZ89829.1"/>
    </source>
</evidence>
<evidence type="ECO:0000313" key="3">
    <source>
        <dbReference type="Proteomes" id="UP000001062"/>
    </source>
</evidence>
<dbReference type="RefSeq" id="WP_013659734.1">
    <property type="nucleotide sequence ID" value="NC_015276.1"/>
</dbReference>
<proteinExistence type="predicted"/>
<dbReference type="InterPro" id="IPR008407">
    <property type="entry name" value="Brnchd-chn_aa_trnsp_AzlD"/>
</dbReference>
<dbReference type="STRING" id="717774.Marme_0533"/>
<keyword evidence="1" id="KW-1133">Transmembrane helix</keyword>
<dbReference type="Pfam" id="PF05437">
    <property type="entry name" value="AzlD"/>
    <property type="match status" value="1"/>
</dbReference>